<organism evidence="3 4">
    <name type="scientific">Streptomyces fildesensis</name>
    <dbReference type="NCBI Taxonomy" id="375757"/>
    <lineage>
        <taxon>Bacteria</taxon>
        <taxon>Bacillati</taxon>
        <taxon>Actinomycetota</taxon>
        <taxon>Actinomycetes</taxon>
        <taxon>Kitasatosporales</taxon>
        <taxon>Streptomycetaceae</taxon>
        <taxon>Streptomyces</taxon>
    </lineage>
</organism>
<evidence type="ECO:0000313" key="4">
    <source>
        <dbReference type="Proteomes" id="UP001614394"/>
    </source>
</evidence>
<feature type="transmembrane region" description="Helical" evidence="2">
    <location>
        <begin position="510"/>
        <end position="537"/>
    </location>
</feature>
<reference evidence="3 4" key="1">
    <citation type="submission" date="2024-10" db="EMBL/GenBank/DDBJ databases">
        <title>The Natural Products Discovery Center: Release of the First 8490 Sequenced Strains for Exploring Actinobacteria Biosynthetic Diversity.</title>
        <authorList>
            <person name="Kalkreuter E."/>
            <person name="Kautsar S.A."/>
            <person name="Yang D."/>
            <person name="Bader C.D."/>
            <person name="Teijaro C.N."/>
            <person name="Fluegel L."/>
            <person name="Davis C.M."/>
            <person name="Simpson J.R."/>
            <person name="Lauterbach L."/>
            <person name="Steele A.D."/>
            <person name="Gui C."/>
            <person name="Meng S."/>
            <person name="Li G."/>
            <person name="Viehrig K."/>
            <person name="Ye F."/>
            <person name="Su P."/>
            <person name="Kiefer A.F."/>
            <person name="Nichols A."/>
            <person name="Cepeda A.J."/>
            <person name="Yan W."/>
            <person name="Fan B."/>
            <person name="Jiang Y."/>
            <person name="Adhikari A."/>
            <person name="Zheng C.-J."/>
            <person name="Schuster L."/>
            <person name="Cowan T.M."/>
            <person name="Smanski M.J."/>
            <person name="Chevrette M.G."/>
            <person name="De Carvalho L.P.S."/>
            <person name="Shen B."/>
        </authorList>
    </citation>
    <scope>NUCLEOTIDE SEQUENCE [LARGE SCALE GENOMIC DNA]</scope>
    <source>
        <strain evidence="3 4">NPDC053399</strain>
    </source>
</reference>
<gene>
    <name evidence="3" type="ORF">ACIGXA_06965</name>
</gene>
<evidence type="ECO:0000313" key="3">
    <source>
        <dbReference type="EMBL" id="MFI9100248.1"/>
    </source>
</evidence>
<feature type="transmembrane region" description="Helical" evidence="2">
    <location>
        <begin position="469"/>
        <end position="490"/>
    </location>
</feature>
<proteinExistence type="predicted"/>
<feature type="transmembrane region" description="Helical" evidence="2">
    <location>
        <begin position="543"/>
        <end position="563"/>
    </location>
</feature>
<accession>A0ABW8C2B1</accession>
<keyword evidence="2" id="KW-0472">Membrane</keyword>
<keyword evidence="4" id="KW-1185">Reference proteome</keyword>
<name>A0ABW8C2B1_9ACTN</name>
<evidence type="ECO:0008006" key="5">
    <source>
        <dbReference type="Google" id="ProtNLM"/>
    </source>
</evidence>
<feature type="transmembrane region" description="Helical" evidence="2">
    <location>
        <begin position="94"/>
        <end position="116"/>
    </location>
</feature>
<comment type="caution">
    <text evidence="3">The sequence shown here is derived from an EMBL/GenBank/DDBJ whole genome shotgun (WGS) entry which is preliminary data.</text>
</comment>
<dbReference type="EMBL" id="JBITYG010000002">
    <property type="protein sequence ID" value="MFI9100248.1"/>
    <property type="molecule type" value="Genomic_DNA"/>
</dbReference>
<feature type="transmembrane region" description="Helical" evidence="2">
    <location>
        <begin position="150"/>
        <end position="175"/>
    </location>
</feature>
<sequence>MSTTTRHTADQAGNDGADGDLDDGRDASWDEEDDWTAEALLLLRNLRSPHRRKRAGQVGFAVYCVLLILVVWGVLPGFSLFIKSSMGADYTVHGAAILAAVPSGVCALALGALLVAARDALWRGPVVPPRDTADWLLTQPVRISRILLPWFWLSCAVSLSVGLLASVIGMVTLGLTVKTGLAAALAWCAVGGVCVPLLATALAVAVEAHESVARWVRTATPYAGLLVLALATQSGLAAAGHRVTWLERIELWSGPWGWSGIAALSPTPAAVPGGPVAALLSLAATAAAVELARRAAGALPLATVRQRSRTTTGVLAALQTVELRTARQVAAGASGTPRPARLQLPAPRHAALAVPWRDALALIHAPGRLGRSVLLSVLAVLSAVVAADSRHAGGVAATVAALVFGYWAVAQLLEPARLETDDTRRGSWSPYPYGGLMLRHTIVPVALGLVFALVAGVCVVLLGGGVRVALAPAVVPAFVAAGLVNACRGVSKQHLLLSPAQSPTGSVGPVLFLAWYLSGPLVAIAALTVPFVLSLHAPTAEHLLLTVCVSAAVTAGLLQWAYARAGKLLA</sequence>
<feature type="transmembrane region" description="Helical" evidence="2">
    <location>
        <begin position="60"/>
        <end position="82"/>
    </location>
</feature>
<dbReference type="Proteomes" id="UP001614394">
    <property type="component" value="Unassembled WGS sequence"/>
</dbReference>
<evidence type="ECO:0000256" key="1">
    <source>
        <dbReference type="SAM" id="MobiDB-lite"/>
    </source>
</evidence>
<protein>
    <recommendedName>
        <fullName evidence="5">ABC-2 type transport system permease protein</fullName>
    </recommendedName>
</protein>
<feature type="region of interest" description="Disordered" evidence="1">
    <location>
        <begin position="1"/>
        <end position="29"/>
    </location>
</feature>
<dbReference type="RefSeq" id="WP_399645248.1">
    <property type="nucleotide sequence ID" value="NZ_JBITYG010000002.1"/>
</dbReference>
<feature type="transmembrane region" description="Helical" evidence="2">
    <location>
        <begin position="181"/>
        <end position="206"/>
    </location>
</feature>
<feature type="transmembrane region" description="Helical" evidence="2">
    <location>
        <begin position="442"/>
        <end position="463"/>
    </location>
</feature>
<keyword evidence="2" id="KW-0812">Transmembrane</keyword>
<keyword evidence="2" id="KW-1133">Transmembrane helix</keyword>
<feature type="transmembrane region" description="Helical" evidence="2">
    <location>
        <begin position="392"/>
        <end position="409"/>
    </location>
</feature>
<evidence type="ECO:0000256" key="2">
    <source>
        <dbReference type="SAM" id="Phobius"/>
    </source>
</evidence>